<feature type="region of interest" description="Disordered" evidence="1">
    <location>
        <begin position="56"/>
        <end position="75"/>
    </location>
</feature>
<reference evidence="4" key="1">
    <citation type="submission" date="2023-06" db="EMBL/GenBank/DDBJ databases">
        <title>Genome-scale phylogeny and comparative genomics of the fungal order Sordariales.</title>
        <authorList>
            <consortium name="Lawrence Berkeley National Laboratory"/>
            <person name="Hensen N."/>
            <person name="Bonometti L."/>
            <person name="Westerberg I."/>
            <person name="Brannstrom I.O."/>
            <person name="Guillou S."/>
            <person name="Cros-Aarteil S."/>
            <person name="Calhoun S."/>
            <person name="Haridas S."/>
            <person name="Kuo A."/>
            <person name="Mondo S."/>
            <person name="Pangilinan J."/>
            <person name="Riley R."/>
            <person name="Labutti K."/>
            <person name="Andreopoulos B."/>
            <person name="Lipzen A."/>
            <person name="Chen C."/>
            <person name="Yanf M."/>
            <person name="Daum C."/>
            <person name="Ng V."/>
            <person name="Clum A."/>
            <person name="Steindorff A."/>
            <person name="Ohm R."/>
            <person name="Martin F."/>
            <person name="Silar P."/>
            <person name="Natvig D."/>
            <person name="Lalanne C."/>
            <person name="Gautier V."/>
            <person name="Ament-Velasquez S.L."/>
            <person name="Kruys A."/>
            <person name="Hutchinson M.I."/>
            <person name="Powell A.J."/>
            <person name="Barry K."/>
            <person name="Miller A.N."/>
            <person name="Grigoriev I.V."/>
            <person name="Debuchy R."/>
            <person name="Gladieux P."/>
            <person name="Thoren M.H."/>
            <person name="Johannesson H."/>
        </authorList>
    </citation>
    <scope>NUCLEOTIDE SEQUENCE</scope>
    <source>
        <strain evidence="4">CBS 540.89</strain>
    </source>
</reference>
<keyword evidence="5" id="KW-1185">Reference proteome</keyword>
<dbReference type="Gene3D" id="1.25.40.10">
    <property type="entry name" value="Tetratricopeptide repeat domain"/>
    <property type="match status" value="2"/>
</dbReference>
<dbReference type="Gene3D" id="3.40.50.300">
    <property type="entry name" value="P-loop containing nucleotide triphosphate hydrolases"/>
    <property type="match status" value="1"/>
</dbReference>
<organism evidence="4 5">
    <name type="scientific">Apiosordaria backusii</name>
    <dbReference type="NCBI Taxonomy" id="314023"/>
    <lineage>
        <taxon>Eukaryota</taxon>
        <taxon>Fungi</taxon>
        <taxon>Dikarya</taxon>
        <taxon>Ascomycota</taxon>
        <taxon>Pezizomycotina</taxon>
        <taxon>Sordariomycetes</taxon>
        <taxon>Sordariomycetidae</taxon>
        <taxon>Sordariales</taxon>
        <taxon>Lasiosphaeriaceae</taxon>
        <taxon>Apiosordaria</taxon>
    </lineage>
</organism>
<evidence type="ECO:0000313" key="5">
    <source>
        <dbReference type="Proteomes" id="UP001172159"/>
    </source>
</evidence>
<dbReference type="EMBL" id="JAUKTV010000012">
    <property type="protein sequence ID" value="KAK0721254.1"/>
    <property type="molecule type" value="Genomic_DNA"/>
</dbReference>
<feature type="region of interest" description="Disordered" evidence="1">
    <location>
        <begin position="258"/>
        <end position="282"/>
    </location>
</feature>
<dbReference type="PANTHER" id="PTHR35205:SF1">
    <property type="entry name" value="ZU5 DOMAIN-CONTAINING PROTEIN"/>
    <property type="match status" value="1"/>
</dbReference>
<evidence type="ECO:0000313" key="4">
    <source>
        <dbReference type="EMBL" id="KAK0721254.1"/>
    </source>
</evidence>
<gene>
    <name evidence="4" type="ORF">B0T21DRAFT_414450</name>
</gene>
<comment type="caution">
    <text evidence="4">The sequence shown here is derived from an EMBL/GenBank/DDBJ whole genome shotgun (WGS) entry which is preliminary data.</text>
</comment>
<dbReference type="InterPro" id="IPR011990">
    <property type="entry name" value="TPR-like_helical_dom_sf"/>
</dbReference>
<evidence type="ECO:0000259" key="3">
    <source>
        <dbReference type="Pfam" id="PF25000"/>
    </source>
</evidence>
<evidence type="ECO:0000259" key="2">
    <source>
        <dbReference type="Pfam" id="PF00931"/>
    </source>
</evidence>
<dbReference type="Pfam" id="PF13374">
    <property type="entry name" value="TPR_10"/>
    <property type="match status" value="1"/>
</dbReference>
<sequence length="885" mass="99699">MQLVDEKFAEIVVPHEKLIGLDADHSGLFGCPNDVVMLEAIKRILKQALRWASRKESTTSSALTPASGYDGRSIPQGSINDVLSEESEESWNIIGQPEHFEQEAPPGTRGDLYVHARRSQQEIIALSGLESGPLSLETPYSTLKPSDRNLQFSGRQDLLCHMDTVLLPHGISTTDEYRQGRRRELAICGMGGVGKTELAREFAFSRQHLFDAVIWVEAEEATQISEGYELVATHLGASTGQDRVVSRNITREWLNNPIKRPKPRAFQDPKPEAEGGDGTDQGANNEATWLLVFNNADDLSLLHEYWPDGENGSILLTSRNLEAKVGRTGLDLEPLEKEEAAKLLRRMTPGINHDLPQNVQASLDIAERLGGLPLAITQIAAFITKRDKSLPEITSGAHYKHSIFTVWAIEELSLHSRSILEIISFLNPDSIKESLIKPPLRLTQERLPQGYPEDEFEYDDARSDLSQISLIRRNRDEGKLTLHRLVQDVVRSQIERPRMLQILELTALLVLKGWPTPFLQFDHDTATWEASEDLLPHIIKLKGSFEKYSVEIKSTEAHQNLARLLLFAGWYLRERNDFEQAKPLLLHVLRLTDAYFASSSQDASHRSMTEIRADALFCLSVVEAEVNENIEQNLQYAQEHYELRVKLRDGTTLGEARMAMAHGELAHIQMLAGQYDEAIYNAQVGIDMTEVTEAFKNGSDFPTFASSHQAFALAARGKYDKAMARLQLALDYWNTHSSEGHLFQLGIVHRCIAFVKRQQGLSEESSDACFKALQYFQQTVGNKSHYVAHMCSNLGNYHLEKREYETASLYLEKAVSGYRAHSWYRAQLALALFRQGRLQDAMGDTEAAGLSLREAMDLYKTVCGARDEVELTEEQLLSVVPLIWR</sequence>
<proteinExistence type="predicted"/>
<dbReference type="SMART" id="SM00028">
    <property type="entry name" value="TPR"/>
    <property type="match status" value="6"/>
</dbReference>
<evidence type="ECO:0008006" key="6">
    <source>
        <dbReference type="Google" id="ProtNLM"/>
    </source>
</evidence>
<dbReference type="PRINTS" id="PR00364">
    <property type="entry name" value="DISEASERSIST"/>
</dbReference>
<dbReference type="InterPro" id="IPR019734">
    <property type="entry name" value="TPR_rpt"/>
</dbReference>
<dbReference type="SUPFAM" id="SSF52540">
    <property type="entry name" value="P-loop containing nucleoside triphosphate hydrolases"/>
    <property type="match status" value="1"/>
</dbReference>
<name>A0AA40ASL2_9PEZI</name>
<dbReference type="AlphaFoldDB" id="A0AA40ASL2"/>
<dbReference type="InterPro" id="IPR056681">
    <property type="entry name" value="DUF7779"/>
</dbReference>
<protein>
    <recommendedName>
        <fullName evidence="6">NB-ARC domain-containing protein</fullName>
    </recommendedName>
</protein>
<dbReference type="Pfam" id="PF00931">
    <property type="entry name" value="NB-ARC"/>
    <property type="match status" value="1"/>
</dbReference>
<evidence type="ECO:0000256" key="1">
    <source>
        <dbReference type="SAM" id="MobiDB-lite"/>
    </source>
</evidence>
<dbReference type="SUPFAM" id="SSF48452">
    <property type="entry name" value="TPR-like"/>
    <property type="match status" value="2"/>
</dbReference>
<accession>A0AA40ASL2</accession>
<feature type="domain" description="NB-ARC" evidence="2">
    <location>
        <begin position="185"/>
        <end position="248"/>
    </location>
</feature>
<dbReference type="Pfam" id="PF25000">
    <property type="entry name" value="DUF7779"/>
    <property type="match status" value="1"/>
</dbReference>
<dbReference type="Proteomes" id="UP001172159">
    <property type="component" value="Unassembled WGS sequence"/>
</dbReference>
<dbReference type="PANTHER" id="PTHR35205">
    <property type="entry name" value="NB-ARC AND TPR DOMAIN PROTEIN"/>
    <property type="match status" value="1"/>
</dbReference>
<dbReference type="InterPro" id="IPR002182">
    <property type="entry name" value="NB-ARC"/>
</dbReference>
<dbReference type="InterPro" id="IPR027417">
    <property type="entry name" value="P-loop_NTPase"/>
</dbReference>
<feature type="domain" description="DUF7779" evidence="3">
    <location>
        <begin position="407"/>
        <end position="497"/>
    </location>
</feature>